<evidence type="ECO:0000313" key="5">
    <source>
        <dbReference type="Proteomes" id="UP000290289"/>
    </source>
</evidence>
<proteinExistence type="predicted"/>
<evidence type="ECO:0000259" key="3">
    <source>
        <dbReference type="PROSITE" id="PS50158"/>
    </source>
</evidence>
<name>A0A498K9Q8_MALDO</name>
<dbReference type="Pfam" id="PF14223">
    <property type="entry name" value="Retrotran_gag_2"/>
    <property type="match status" value="1"/>
</dbReference>
<dbReference type="InterPro" id="IPR001878">
    <property type="entry name" value="Znf_CCHC"/>
</dbReference>
<dbReference type="PANTHER" id="PTHR47481">
    <property type="match status" value="1"/>
</dbReference>
<dbReference type="PROSITE" id="PS50158">
    <property type="entry name" value="ZF_CCHC"/>
    <property type="match status" value="1"/>
</dbReference>
<evidence type="ECO:0000256" key="2">
    <source>
        <dbReference type="SAM" id="MobiDB-lite"/>
    </source>
</evidence>
<reference evidence="4 5" key="1">
    <citation type="submission" date="2018-10" db="EMBL/GenBank/DDBJ databases">
        <title>A high-quality apple genome assembly.</title>
        <authorList>
            <person name="Hu J."/>
        </authorList>
    </citation>
    <scope>NUCLEOTIDE SEQUENCE [LARGE SCALE GENOMIC DNA]</scope>
    <source>
        <strain evidence="5">cv. HFTH1</strain>
        <tissue evidence="4">Young leaf</tissue>
    </source>
</reference>
<evidence type="ECO:0000256" key="1">
    <source>
        <dbReference type="PROSITE-ProRule" id="PRU00047"/>
    </source>
</evidence>
<dbReference type="Proteomes" id="UP000290289">
    <property type="component" value="Chromosome 4"/>
</dbReference>
<dbReference type="GO" id="GO:0003676">
    <property type="term" value="F:nucleic acid binding"/>
    <property type="evidence" value="ECO:0007669"/>
    <property type="project" value="InterPro"/>
</dbReference>
<feature type="domain" description="CCHC-type" evidence="3">
    <location>
        <begin position="249"/>
        <end position="262"/>
    </location>
</feature>
<feature type="compositionally biased region" description="Low complexity" evidence="2">
    <location>
        <begin position="157"/>
        <end position="180"/>
    </location>
</feature>
<feature type="region of interest" description="Disordered" evidence="2">
    <location>
        <begin position="149"/>
        <end position="189"/>
    </location>
</feature>
<keyword evidence="5" id="KW-1185">Reference proteome</keyword>
<comment type="caution">
    <text evidence="4">The sequence shown here is derived from an EMBL/GenBank/DDBJ whole genome shotgun (WGS) entry which is preliminary data.</text>
</comment>
<dbReference type="STRING" id="3750.A0A498K9Q8"/>
<keyword evidence="1" id="KW-0863">Zinc-finger</keyword>
<accession>A0A498K9Q8</accession>
<dbReference type="GO" id="GO:0008270">
    <property type="term" value="F:zinc ion binding"/>
    <property type="evidence" value="ECO:0007669"/>
    <property type="project" value="UniProtKB-KW"/>
</dbReference>
<dbReference type="PANTHER" id="PTHR47481:SF31">
    <property type="entry name" value="OS01G0873500 PROTEIN"/>
    <property type="match status" value="1"/>
</dbReference>
<organism evidence="4 5">
    <name type="scientific">Malus domestica</name>
    <name type="common">Apple</name>
    <name type="synonym">Pyrus malus</name>
    <dbReference type="NCBI Taxonomy" id="3750"/>
    <lineage>
        <taxon>Eukaryota</taxon>
        <taxon>Viridiplantae</taxon>
        <taxon>Streptophyta</taxon>
        <taxon>Embryophyta</taxon>
        <taxon>Tracheophyta</taxon>
        <taxon>Spermatophyta</taxon>
        <taxon>Magnoliopsida</taxon>
        <taxon>eudicotyledons</taxon>
        <taxon>Gunneridae</taxon>
        <taxon>Pentapetalae</taxon>
        <taxon>rosids</taxon>
        <taxon>fabids</taxon>
        <taxon>Rosales</taxon>
        <taxon>Rosaceae</taxon>
        <taxon>Amygdaloideae</taxon>
        <taxon>Maleae</taxon>
        <taxon>Malus</taxon>
    </lineage>
</organism>
<keyword evidence="1" id="KW-0862">Zinc</keyword>
<dbReference type="AlphaFoldDB" id="A0A498K9Q8"/>
<gene>
    <name evidence="4" type="ORF">DVH24_026682</name>
</gene>
<evidence type="ECO:0000313" key="4">
    <source>
        <dbReference type="EMBL" id="RXI02152.1"/>
    </source>
</evidence>
<sequence>MQFFIATLSSTAMSCIIGSKSSCEMWLNLTERFSAVTKATIFQMKTELHNIKKGSESVSVYLQKIKDARDHLAAAGVNFDDDDIIILALKGLSADFNTFRCVIRGRENGISLKDFRSQLLAEKAIIEKSFDSTSGLSFGSAMVASTQSDKGKTLALDQDQPRSSSDQSFKSNGGSSSVNHGHGHGPYNNFNGGYSTYGGNKGNNFRGKGRGRFQYTSGPRFSNGNPGILGTPKPYQSHCPDHPIDIPICQICNKKGHVAADCFQRHTTPPSSAPTPTQCQVVASPPRITPPPATDLSVEWWCFLRWISCSGMLRLSSVSGASLVEAAGALLGLKAGASEDLELALLGLCIPSFLITGGDGLGAGVLAIEAEGDCPRV</sequence>
<dbReference type="EMBL" id="RDQH01000330">
    <property type="protein sequence ID" value="RXI02152.1"/>
    <property type="molecule type" value="Genomic_DNA"/>
</dbReference>
<protein>
    <recommendedName>
        <fullName evidence="3">CCHC-type domain-containing protein</fullName>
    </recommendedName>
</protein>
<keyword evidence="1" id="KW-0479">Metal-binding</keyword>